<evidence type="ECO:0000313" key="5">
    <source>
        <dbReference type="EMBL" id="MCL1127967.1"/>
    </source>
</evidence>
<accession>A0ABT0LJT7</accession>
<evidence type="ECO:0000256" key="2">
    <source>
        <dbReference type="ARBA" id="ARBA00022971"/>
    </source>
</evidence>
<gene>
    <name evidence="5" type="ORF">L2764_26840</name>
</gene>
<protein>
    <submittedName>
        <fullName evidence="5">MobA/MobL family protein</fullName>
    </submittedName>
</protein>
<feature type="domain" description="MobA/MobL protein" evidence="4">
    <location>
        <begin position="1"/>
        <end position="179"/>
    </location>
</feature>
<dbReference type="Pfam" id="PF03389">
    <property type="entry name" value="MobA_MobL"/>
    <property type="match status" value="1"/>
</dbReference>
<evidence type="ECO:0000313" key="6">
    <source>
        <dbReference type="Proteomes" id="UP001203423"/>
    </source>
</evidence>
<comment type="similarity">
    <text evidence="1">Belongs to the MobA/MobL family.</text>
</comment>
<dbReference type="Gene3D" id="3.30.930.30">
    <property type="match status" value="1"/>
</dbReference>
<dbReference type="Proteomes" id="UP001203423">
    <property type="component" value="Unassembled WGS sequence"/>
</dbReference>
<proteinExistence type="inferred from homology"/>
<evidence type="ECO:0000259" key="4">
    <source>
        <dbReference type="Pfam" id="PF03389"/>
    </source>
</evidence>
<comment type="caution">
    <text evidence="5">The sequence shown here is derived from an EMBL/GenBank/DDBJ whole genome shotgun (WGS) entry which is preliminary data.</text>
</comment>
<evidence type="ECO:0000256" key="3">
    <source>
        <dbReference type="SAM" id="MobiDB-lite"/>
    </source>
</evidence>
<feature type="region of interest" description="Disordered" evidence="3">
    <location>
        <begin position="268"/>
        <end position="300"/>
    </location>
</feature>
<feature type="compositionally biased region" description="Basic and acidic residues" evidence="3">
    <location>
        <begin position="289"/>
        <end position="300"/>
    </location>
</feature>
<dbReference type="EMBL" id="JAKIKS010000275">
    <property type="protein sequence ID" value="MCL1127967.1"/>
    <property type="molecule type" value="Genomic_DNA"/>
</dbReference>
<dbReference type="RefSeq" id="WP_248943390.1">
    <property type="nucleotide sequence ID" value="NZ_JAKIKS010000275.1"/>
</dbReference>
<reference evidence="5 6" key="1">
    <citation type="submission" date="2022-01" db="EMBL/GenBank/DDBJ databases">
        <title>Whole genome-based taxonomy of the Shewanellaceae.</title>
        <authorList>
            <person name="Martin-Rodriguez A.J."/>
        </authorList>
    </citation>
    <scope>NUCLEOTIDE SEQUENCE [LARGE SCALE GENOMIC DNA]</scope>
    <source>
        <strain evidence="5 6">DSM 17177</strain>
    </source>
</reference>
<evidence type="ECO:0000256" key="1">
    <source>
        <dbReference type="ARBA" id="ARBA00010873"/>
    </source>
</evidence>
<feature type="compositionally biased region" description="Basic and acidic residues" evidence="3">
    <location>
        <begin position="268"/>
        <end position="283"/>
    </location>
</feature>
<name>A0ABT0LJT7_9GAMM</name>
<sequence length="300" mass="34992">RTGITHDYSRKMDVIESLTLLPENAPKEFKDSATLWNAVEAIEKRKDAQLFREIEVSLPREQTHQQNKELVLAYCDSHFVSEGMCATVAFHSSKSENPHAHIMLTTREVSEEGFGKKNRQWNERGLVEQWRKCWAEHVNEHLEKNHIDERVDHRSLVEQGISREATVHLGPVAHEMEKRGMHSERGDINRDIEMRNSHQNLESSKGLSAVDEMDQAREGFKVHKEAEQELISIQKAKKSKEYIHSMNISLAKSIEEKALRELKIEQERREEKEVQQAKEKVSKEQAPQEQEREIFKGMQR</sequence>
<feature type="non-terminal residue" evidence="5">
    <location>
        <position position="1"/>
    </location>
</feature>
<dbReference type="NCBIfam" id="NF041496">
    <property type="entry name" value="MobQ"/>
    <property type="match status" value="1"/>
</dbReference>
<keyword evidence="2" id="KW-0184">Conjugation</keyword>
<dbReference type="InterPro" id="IPR005053">
    <property type="entry name" value="MobA_MobL"/>
</dbReference>
<organism evidence="5 6">
    <name type="scientific">Shewanella surugensis</name>
    <dbReference type="NCBI Taxonomy" id="212020"/>
    <lineage>
        <taxon>Bacteria</taxon>
        <taxon>Pseudomonadati</taxon>
        <taxon>Pseudomonadota</taxon>
        <taxon>Gammaproteobacteria</taxon>
        <taxon>Alteromonadales</taxon>
        <taxon>Shewanellaceae</taxon>
        <taxon>Shewanella</taxon>
    </lineage>
</organism>
<keyword evidence="6" id="KW-1185">Reference proteome</keyword>